<dbReference type="PANTHER" id="PTHR43790:SF8">
    <property type="entry name" value="SUGAR ABC TRANSPORTER ATP-BINDING PROTEIN"/>
    <property type="match status" value="1"/>
</dbReference>
<evidence type="ECO:0000313" key="4">
    <source>
        <dbReference type="EMBL" id="RLV47752.1"/>
    </source>
</evidence>
<dbReference type="PROSITE" id="PS50893">
    <property type="entry name" value="ABC_TRANSPORTER_2"/>
    <property type="match status" value="1"/>
</dbReference>
<dbReference type="InterPro" id="IPR017871">
    <property type="entry name" value="ABC_transporter-like_CS"/>
</dbReference>
<dbReference type="PROSITE" id="PS00211">
    <property type="entry name" value="ABC_TRANSPORTER_1"/>
    <property type="match status" value="1"/>
</dbReference>
<evidence type="ECO:0000256" key="2">
    <source>
        <dbReference type="ARBA" id="ARBA00022840"/>
    </source>
</evidence>
<dbReference type="SMART" id="SM00382">
    <property type="entry name" value="AAA"/>
    <property type="match status" value="1"/>
</dbReference>
<accession>A0A3L8NYM9</accession>
<dbReference type="InterPro" id="IPR003439">
    <property type="entry name" value="ABC_transporter-like_ATP-bd"/>
</dbReference>
<gene>
    <name evidence="4" type="ORF">D9V37_16565</name>
</gene>
<dbReference type="Proteomes" id="UP000281708">
    <property type="component" value="Unassembled WGS sequence"/>
</dbReference>
<dbReference type="EMBL" id="RDBE01000010">
    <property type="protein sequence ID" value="RLV47752.1"/>
    <property type="molecule type" value="Genomic_DNA"/>
</dbReference>
<feature type="domain" description="ABC transporter" evidence="3">
    <location>
        <begin position="11"/>
        <end position="250"/>
    </location>
</feature>
<dbReference type="Gene3D" id="3.40.50.300">
    <property type="entry name" value="P-loop containing nucleotide triphosphate hydrolases"/>
    <property type="match status" value="1"/>
</dbReference>
<comment type="caution">
    <text evidence="4">The sequence shown here is derived from an EMBL/GenBank/DDBJ whole genome shotgun (WGS) entry which is preliminary data.</text>
</comment>
<dbReference type="GO" id="GO:0005524">
    <property type="term" value="F:ATP binding"/>
    <property type="evidence" value="ECO:0007669"/>
    <property type="project" value="UniProtKB-KW"/>
</dbReference>
<proteinExistence type="predicted"/>
<keyword evidence="5" id="KW-1185">Reference proteome</keyword>
<protein>
    <submittedName>
        <fullName evidence="4">Sugar ABC transporter ATP-binding protein</fullName>
    </submittedName>
</protein>
<reference evidence="4 5" key="1">
    <citation type="submission" date="2018-10" db="EMBL/GenBank/DDBJ databases">
        <title>Marmoricola sp. 4Q3S-7 whole genome shotgun sequence.</title>
        <authorList>
            <person name="Li F."/>
        </authorList>
    </citation>
    <scope>NUCLEOTIDE SEQUENCE [LARGE SCALE GENOMIC DNA]</scope>
    <source>
        <strain evidence="4 5">4Q3S-7</strain>
    </source>
</reference>
<dbReference type="InterPro" id="IPR003593">
    <property type="entry name" value="AAA+_ATPase"/>
</dbReference>
<evidence type="ECO:0000256" key="1">
    <source>
        <dbReference type="ARBA" id="ARBA00022741"/>
    </source>
</evidence>
<name>A0A3L8NYM9_9ACTN</name>
<evidence type="ECO:0000313" key="5">
    <source>
        <dbReference type="Proteomes" id="UP000281708"/>
    </source>
</evidence>
<evidence type="ECO:0000259" key="3">
    <source>
        <dbReference type="PROSITE" id="PS50893"/>
    </source>
</evidence>
<keyword evidence="2 4" id="KW-0067">ATP-binding</keyword>
<sequence length="260" mass="28746">MPETEGDDDVLRVEHVSKRFGAVTALRDINLHLRRGEVLGLLGDNGAGKSTLMKIIAGFQNPDEGRIVVKGEQVSFRDVDHARSLGIDCVYQDLALVNELDVVQNMFLKRELVSRPIPLLARRVMRERTREALERIGINIPRLDVPVARLSGGQRQAIAVARTVTSEADVILLDEPLAAMGAKEGAMILDLVQQLREAGEVSIIMIAHNYVHVLQSCDRVNLIQGGEITFDKPTADTSVEELNEIVVEEYRRARRAAQAG</sequence>
<dbReference type="OrthoDB" id="7875923at2"/>
<dbReference type="GO" id="GO:0016887">
    <property type="term" value="F:ATP hydrolysis activity"/>
    <property type="evidence" value="ECO:0007669"/>
    <property type="project" value="InterPro"/>
</dbReference>
<dbReference type="Pfam" id="PF00005">
    <property type="entry name" value="ABC_tran"/>
    <property type="match status" value="1"/>
</dbReference>
<keyword evidence="1" id="KW-0547">Nucleotide-binding</keyword>
<dbReference type="CDD" id="cd03216">
    <property type="entry name" value="ABC_Carb_Monos_I"/>
    <property type="match status" value="1"/>
</dbReference>
<organism evidence="4 5">
    <name type="scientific">Nocardioides mangrovicus</name>
    <dbReference type="NCBI Taxonomy" id="2478913"/>
    <lineage>
        <taxon>Bacteria</taxon>
        <taxon>Bacillati</taxon>
        <taxon>Actinomycetota</taxon>
        <taxon>Actinomycetes</taxon>
        <taxon>Propionibacteriales</taxon>
        <taxon>Nocardioidaceae</taxon>
        <taxon>Nocardioides</taxon>
    </lineage>
</organism>
<dbReference type="PANTHER" id="PTHR43790">
    <property type="entry name" value="CARBOHYDRATE TRANSPORT ATP-BINDING PROTEIN MG119-RELATED"/>
    <property type="match status" value="1"/>
</dbReference>
<dbReference type="InterPro" id="IPR050107">
    <property type="entry name" value="ABC_carbohydrate_import_ATPase"/>
</dbReference>
<dbReference type="InterPro" id="IPR027417">
    <property type="entry name" value="P-loop_NTPase"/>
</dbReference>
<dbReference type="AlphaFoldDB" id="A0A3L8NYM9"/>
<dbReference type="RefSeq" id="WP_121807259.1">
    <property type="nucleotide sequence ID" value="NZ_RDBE01000010.1"/>
</dbReference>
<dbReference type="SUPFAM" id="SSF52540">
    <property type="entry name" value="P-loop containing nucleoside triphosphate hydrolases"/>
    <property type="match status" value="1"/>
</dbReference>